<dbReference type="AlphaFoldDB" id="A0A6G4TVU2"/>
<keyword evidence="2" id="KW-0804">Transcription</keyword>
<evidence type="ECO:0000313" key="6">
    <source>
        <dbReference type="Proteomes" id="UP000481583"/>
    </source>
</evidence>
<reference evidence="5 6" key="1">
    <citation type="submission" date="2020-02" db="EMBL/GenBank/DDBJ databases">
        <title>Whole-genome analyses of novel actinobacteria.</title>
        <authorList>
            <person name="Sahin N."/>
        </authorList>
    </citation>
    <scope>NUCLEOTIDE SEQUENCE [LARGE SCALE GENOMIC DNA]</scope>
    <source>
        <strain evidence="5 6">A7024</strain>
    </source>
</reference>
<dbReference type="EMBL" id="JAAKZV010000023">
    <property type="protein sequence ID" value="NGN63892.1"/>
    <property type="molecule type" value="Genomic_DNA"/>
</dbReference>
<dbReference type="InterPro" id="IPR041916">
    <property type="entry name" value="Anti_sigma_zinc_sf"/>
</dbReference>
<dbReference type="Proteomes" id="UP000481583">
    <property type="component" value="Unassembled WGS sequence"/>
</dbReference>
<dbReference type="Pfam" id="PF13490">
    <property type="entry name" value="zf-HC2"/>
    <property type="match status" value="1"/>
</dbReference>
<feature type="domain" description="Putative zinc-finger" evidence="4">
    <location>
        <begin position="19"/>
        <end position="47"/>
    </location>
</feature>
<evidence type="ECO:0000256" key="2">
    <source>
        <dbReference type="ARBA" id="ARBA00023163"/>
    </source>
</evidence>
<feature type="region of interest" description="Disordered" evidence="3">
    <location>
        <begin position="1"/>
        <end position="22"/>
    </location>
</feature>
<proteinExistence type="predicted"/>
<keyword evidence="6" id="KW-1185">Reference proteome</keyword>
<comment type="caution">
    <text evidence="5">The sequence shown here is derived from an EMBL/GenBank/DDBJ whole genome shotgun (WGS) entry which is preliminary data.</text>
</comment>
<evidence type="ECO:0000259" key="4">
    <source>
        <dbReference type="Pfam" id="PF13490"/>
    </source>
</evidence>
<organism evidence="5 6">
    <name type="scientific">Streptomyces coryli</name>
    <dbReference type="NCBI Taxonomy" id="1128680"/>
    <lineage>
        <taxon>Bacteria</taxon>
        <taxon>Bacillati</taxon>
        <taxon>Actinomycetota</taxon>
        <taxon>Actinomycetes</taxon>
        <taxon>Kitasatosporales</taxon>
        <taxon>Streptomycetaceae</taxon>
        <taxon>Streptomyces</taxon>
    </lineage>
</organism>
<feature type="region of interest" description="Disordered" evidence="3">
    <location>
        <begin position="178"/>
        <end position="244"/>
    </location>
</feature>
<sequence>MTSEAHPSASTDGHPEVADISALAEGLLPPEQSSAVRAHLAECDVCADIEASLDEIRGLLGNLPGPAAMPEDIATRIDAALAAEALVSRETASGPDAVSRETEDEPSAVSRETTTGLPRPRTADRPAGHASASTRPGRSHPGGKQRGRGARLALSVAASVAVIAGGVWLGSVAVDGAGGGSSDDAGVAKEGAASGKMAPSISRAELGDRVKTLLEAPDNDTLEGSGDATVKGTPKGEDHRDAPVVPTCIRDVIHRSEQPVAVNENTIRGQQIYVVVLPHPGDRAQVDAYAVSAICVTEPGTPSELLQKSTYPRP</sequence>
<accession>A0A6G4TVU2</accession>
<protein>
    <recommendedName>
        <fullName evidence="4">Putative zinc-finger domain-containing protein</fullName>
    </recommendedName>
</protein>
<evidence type="ECO:0000313" key="5">
    <source>
        <dbReference type="EMBL" id="NGN63892.1"/>
    </source>
</evidence>
<evidence type="ECO:0000256" key="3">
    <source>
        <dbReference type="SAM" id="MobiDB-lite"/>
    </source>
</evidence>
<dbReference type="InterPro" id="IPR027383">
    <property type="entry name" value="Znf_put"/>
</dbReference>
<dbReference type="RefSeq" id="WP_165234149.1">
    <property type="nucleotide sequence ID" value="NZ_JAAKZV010000023.1"/>
</dbReference>
<name>A0A6G4TVU2_9ACTN</name>
<feature type="region of interest" description="Disordered" evidence="3">
    <location>
        <begin position="89"/>
        <end position="150"/>
    </location>
</feature>
<feature type="compositionally biased region" description="Basic residues" evidence="3">
    <location>
        <begin position="137"/>
        <end position="149"/>
    </location>
</feature>
<feature type="compositionally biased region" description="Polar residues" evidence="3">
    <location>
        <begin position="1"/>
        <end position="11"/>
    </location>
</feature>
<gene>
    <name evidence="5" type="ORF">G5C51_08230</name>
</gene>
<dbReference type="Gene3D" id="1.10.10.1320">
    <property type="entry name" value="Anti-sigma factor, zinc-finger domain"/>
    <property type="match status" value="1"/>
</dbReference>
<evidence type="ECO:0000256" key="1">
    <source>
        <dbReference type="ARBA" id="ARBA00023015"/>
    </source>
</evidence>
<keyword evidence="1" id="KW-0805">Transcription regulation</keyword>